<proteinExistence type="inferred from homology"/>
<reference evidence="6" key="1">
    <citation type="journal article" date="2019" name="Int. J. Syst. Evol. Microbiol.">
        <title>The Global Catalogue of Microorganisms (GCM) 10K type strain sequencing project: providing services to taxonomists for standard genome sequencing and annotation.</title>
        <authorList>
            <consortium name="The Broad Institute Genomics Platform"/>
            <consortium name="The Broad Institute Genome Sequencing Center for Infectious Disease"/>
            <person name="Wu L."/>
            <person name="Ma J."/>
        </authorList>
    </citation>
    <scope>NUCLEOTIDE SEQUENCE [LARGE SCALE GENOMIC DNA]</scope>
    <source>
        <strain evidence="6">IBRC-M 10908</strain>
    </source>
</reference>
<name>A0ABV8U3A5_9ACTN</name>
<dbReference type="SUPFAM" id="SSF53850">
    <property type="entry name" value="Periplasmic binding protein-like II"/>
    <property type="match status" value="1"/>
</dbReference>
<keyword evidence="2" id="KW-0813">Transport</keyword>
<dbReference type="PANTHER" id="PTHR30290:SF9">
    <property type="entry name" value="OLIGOPEPTIDE-BINDING PROTEIN APPA"/>
    <property type="match status" value="1"/>
</dbReference>
<dbReference type="PROSITE" id="PS51318">
    <property type="entry name" value="TAT"/>
    <property type="match status" value="1"/>
</dbReference>
<evidence type="ECO:0000256" key="2">
    <source>
        <dbReference type="ARBA" id="ARBA00022448"/>
    </source>
</evidence>
<dbReference type="PANTHER" id="PTHR30290">
    <property type="entry name" value="PERIPLASMIC BINDING COMPONENT OF ABC TRANSPORTER"/>
    <property type="match status" value="1"/>
</dbReference>
<dbReference type="PROSITE" id="PS51257">
    <property type="entry name" value="PROKAR_LIPOPROTEIN"/>
    <property type="match status" value="1"/>
</dbReference>
<evidence type="ECO:0000313" key="5">
    <source>
        <dbReference type="EMBL" id="MFC4336905.1"/>
    </source>
</evidence>
<dbReference type="Pfam" id="PF00496">
    <property type="entry name" value="SBP_bac_5"/>
    <property type="match status" value="1"/>
</dbReference>
<evidence type="ECO:0000256" key="3">
    <source>
        <dbReference type="ARBA" id="ARBA00022729"/>
    </source>
</evidence>
<dbReference type="InterPro" id="IPR039424">
    <property type="entry name" value="SBP_5"/>
</dbReference>
<dbReference type="InterPro" id="IPR000914">
    <property type="entry name" value="SBP_5_dom"/>
</dbReference>
<comment type="similarity">
    <text evidence="1">Belongs to the bacterial solute-binding protein 5 family.</text>
</comment>
<keyword evidence="6" id="KW-1185">Reference proteome</keyword>
<sequence length="598" mass="65487">MPSQRIELSRRRLVQASGLGAAALAGAGVLSGCKADGGGSGGGRGGRFTMVADMNPVKQHKNPPMEDDALLVKQAIAPLFYPKPALYDWNSADYIPMLAESVDVDDQAKTLTFVLRQGVEWTDGESVTATDLAGTFKLAWALADSSDTTWPYVDEITVVDERTVELALSKVFEGVAYKAATALVHSYARYGEFMDRAGDLMSKGSDFWGSDEQTAFTSELSDLSFEDWVSCGPFRFQEQSDNLVVFELHEEGLFGDKVKFQEVAARVAGNTDILPFLRSGEIDYATNVLTPNDREAVMELDGVVELEHANYSGGGIALNNNRHGEFADVRVRKAMLHAIDRDAVAEAAVGSYGYTENHYDSGYSVLHTEEILSDTGELVYYEYDVDKAAGLMEEAGWSKDGGSWSGPDGKAKKYTLIAPEGWTDWTDAATAIAAQLQDFGLDVEFNPVPQEDFLTILPSGEYDMAIRQWGSTLRPMPSGAAEWNFFYENLRTKGEPGMGVETEGIETEAFGKVSVDEIYQDAFGSEDYDEMLAANGKIALIFNEYLPRLPIWEGKHTSRYRIGLNIGSVEVDDDYADNNPTLDNQLLIALLQGKVTPA</sequence>
<dbReference type="Gene3D" id="3.10.105.10">
    <property type="entry name" value="Dipeptide-binding Protein, Domain 3"/>
    <property type="match status" value="1"/>
</dbReference>
<keyword evidence="3" id="KW-0732">Signal</keyword>
<dbReference type="RefSeq" id="WP_380623317.1">
    <property type="nucleotide sequence ID" value="NZ_JBHSDK010000024.1"/>
</dbReference>
<accession>A0ABV8U3A5</accession>
<evidence type="ECO:0000256" key="1">
    <source>
        <dbReference type="ARBA" id="ARBA00005695"/>
    </source>
</evidence>
<feature type="domain" description="Solute-binding protein family 5" evidence="4">
    <location>
        <begin position="94"/>
        <end position="479"/>
    </location>
</feature>
<organism evidence="5 6">
    <name type="scientific">Salininema proteolyticum</name>
    <dbReference type="NCBI Taxonomy" id="1607685"/>
    <lineage>
        <taxon>Bacteria</taxon>
        <taxon>Bacillati</taxon>
        <taxon>Actinomycetota</taxon>
        <taxon>Actinomycetes</taxon>
        <taxon>Glycomycetales</taxon>
        <taxon>Glycomycetaceae</taxon>
        <taxon>Salininema</taxon>
    </lineage>
</organism>
<dbReference type="Gene3D" id="3.40.190.10">
    <property type="entry name" value="Periplasmic binding protein-like II"/>
    <property type="match status" value="1"/>
</dbReference>
<dbReference type="EMBL" id="JBHSDK010000024">
    <property type="protein sequence ID" value="MFC4336905.1"/>
    <property type="molecule type" value="Genomic_DNA"/>
</dbReference>
<protein>
    <submittedName>
        <fullName evidence="5">ABC transporter substrate-binding protein</fullName>
    </submittedName>
</protein>
<comment type="caution">
    <text evidence="5">The sequence shown here is derived from an EMBL/GenBank/DDBJ whole genome shotgun (WGS) entry which is preliminary data.</text>
</comment>
<evidence type="ECO:0000259" key="4">
    <source>
        <dbReference type="Pfam" id="PF00496"/>
    </source>
</evidence>
<gene>
    <name evidence="5" type="ORF">ACFPET_17015</name>
</gene>
<dbReference type="InterPro" id="IPR006311">
    <property type="entry name" value="TAT_signal"/>
</dbReference>
<evidence type="ECO:0000313" key="6">
    <source>
        <dbReference type="Proteomes" id="UP001595823"/>
    </source>
</evidence>
<dbReference type="Proteomes" id="UP001595823">
    <property type="component" value="Unassembled WGS sequence"/>
</dbReference>